<dbReference type="GO" id="GO:0005634">
    <property type="term" value="C:nucleus"/>
    <property type="evidence" value="ECO:0007669"/>
    <property type="project" value="TreeGrafter"/>
</dbReference>
<dbReference type="InterPro" id="IPR032675">
    <property type="entry name" value="LRR_dom_sf"/>
</dbReference>
<dbReference type="SUPFAM" id="SSF52058">
    <property type="entry name" value="L domain-like"/>
    <property type="match status" value="1"/>
</dbReference>
<dbReference type="EMBL" id="CABIJS010000066">
    <property type="protein sequence ID" value="VUZ41593.1"/>
    <property type="molecule type" value="Genomic_DNA"/>
</dbReference>
<protein>
    <recommendedName>
        <fullName evidence="1">NXF1/2/3/5-like leucine-rich repeat domain-containing protein</fullName>
    </recommendedName>
</protein>
<keyword evidence="3" id="KW-1185">Reference proteome</keyword>
<dbReference type="PANTHER" id="PTHR10662:SF22">
    <property type="entry name" value="NUCLEAR RNA EXPORT FACTOR 1"/>
    <property type="match status" value="1"/>
</dbReference>
<evidence type="ECO:0000259" key="1">
    <source>
        <dbReference type="Pfam" id="PF24048"/>
    </source>
</evidence>
<dbReference type="Gene3D" id="3.80.10.10">
    <property type="entry name" value="Ribonuclease Inhibitor"/>
    <property type="match status" value="1"/>
</dbReference>
<dbReference type="Pfam" id="PF24048">
    <property type="entry name" value="LRR_NXF1-5"/>
    <property type="match status" value="1"/>
</dbReference>
<dbReference type="GO" id="GO:0003723">
    <property type="term" value="F:RNA binding"/>
    <property type="evidence" value="ECO:0007669"/>
    <property type="project" value="TreeGrafter"/>
</dbReference>
<accession>A0A564Y4W5</accession>
<feature type="non-terminal residue" evidence="2">
    <location>
        <position position="343"/>
    </location>
</feature>
<evidence type="ECO:0000313" key="3">
    <source>
        <dbReference type="Proteomes" id="UP000321570"/>
    </source>
</evidence>
<gene>
    <name evidence="2" type="ORF">WMSIL1_LOCUS2472</name>
</gene>
<dbReference type="InterPro" id="IPR030217">
    <property type="entry name" value="NXF_fam"/>
</dbReference>
<dbReference type="GO" id="GO:0016973">
    <property type="term" value="P:poly(A)+ mRNA export from nucleus"/>
    <property type="evidence" value="ECO:0007669"/>
    <property type="project" value="TreeGrafter"/>
</dbReference>
<dbReference type="PANTHER" id="PTHR10662">
    <property type="entry name" value="NUCLEAR RNA EXPORT FACTOR"/>
    <property type="match status" value="1"/>
</dbReference>
<dbReference type="Proteomes" id="UP000321570">
    <property type="component" value="Unassembled WGS sequence"/>
</dbReference>
<reference evidence="2 3" key="1">
    <citation type="submission" date="2019-07" db="EMBL/GenBank/DDBJ databases">
        <authorList>
            <person name="Jastrzebski P J."/>
            <person name="Paukszto L."/>
            <person name="Jastrzebski P J."/>
        </authorList>
    </citation>
    <scope>NUCLEOTIDE SEQUENCE [LARGE SCALE GENOMIC DNA]</scope>
    <source>
        <strain evidence="2 3">WMS-il1</strain>
    </source>
</reference>
<feature type="domain" description="NXF1/2/3/5-like leucine-rich repeat" evidence="1">
    <location>
        <begin position="196"/>
        <end position="339"/>
    </location>
</feature>
<proteinExistence type="predicted"/>
<name>A0A564Y4W5_HYMDI</name>
<dbReference type="AlphaFoldDB" id="A0A564Y4W5"/>
<dbReference type="PROSITE" id="PS51450">
    <property type="entry name" value="LRR"/>
    <property type="match status" value="1"/>
</dbReference>
<organism evidence="2 3">
    <name type="scientific">Hymenolepis diminuta</name>
    <name type="common">Rat tapeworm</name>
    <dbReference type="NCBI Taxonomy" id="6216"/>
    <lineage>
        <taxon>Eukaryota</taxon>
        <taxon>Metazoa</taxon>
        <taxon>Spiralia</taxon>
        <taxon>Lophotrochozoa</taxon>
        <taxon>Platyhelminthes</taxon>
        <taxon>Cestoda</taxon>
        <taxon>Eucestoda</taxon>
        <taxon>Cyclophyllidea</taxon>
        <taxon>Hymenolepididae</taxon>
        <taxon>Hymenolepis</taxon>
    </lineage>
</organism>
<sequence length="343" mass="38621">MPRVNYKRNKKYVYHKGDYDDPDHPAHTHDYPHFRNDWNSGRRAHRNAQRPNANAEMIRRVMFVDGQGPSHTQTVLAPVGETWVRASVANAASLPMEFFKESISTAIGSPIRVYNYMTKGEGCIFFFKLRSKRLNESIQAIKAIVNPTNNTPIICDVKACFEPDVPSSTFANADAGISAALLPESWMNALRECFKERFQTTSHVLDLSSLHTDLTLLNRGYFIPLNKNIVFSSFLAILQENNARLSALNLSNNRLRNVQPIDDMKRVLGPPTYSFERIDLSVNLIHFPRCLEALSNIPGIIDLDLSDNPLAGRLSHPKSGKVFESHIVKILPGLKTLNGKPIK</sequence>
<dbReference type="InterPro" id="IPR057125">
    <property type="entry name" value="NXF1/2/3/5-like_LRR"/>
</dbReference>
<evidence type="ECO:0000313" key="2">
    <source>
        <dbReference type="EMBL" id="VUZ41593.1"/>
    </source>
</evidence>
<dbReference type="InterPro" id="IPR001611">
    <property type="entry name" value="Leu-rich_rpt"/>
</dbReference>